<organism evidence="1 2">
    <name type="scientific">Photobacterium galatheae</name>
    <dbReference type="NCBI Taxonomy" id="1654360"/>
    <lineage>
        <taxon>Bacteria</taxon>
        <taxon>Pseudomonadati</taxon>
        <taxon>Pseudomonadota</taxon>
        <taxon>Gammaproteobacteria</taxon>
        <taxon>Vibrionales</taxon>
        <taxon>Vibrionaceae</taxon>
        <taxon>Photobacterium</taxon>
    </lineage>
</organism>
<keyword evidence="2" id="KW-1185">Reference proteome</keyword>
<sequence>MIGSTSEVTSADFDNYATKYGIDFGLTSNNKQEEDSSQVIEKKSPLKNSVLTDSDAIQVAEEITQISEPVVVEKGYVDHKNMEKALVKESLPLDSLYLRNIPQDSLIQFTDRFMILPNETTAFFQDGGRIYRKPMLRGGTPTRFCMMTFSDSGKGRRATDKTNLLVSEVVEHNSLFQKNDKDSGTLVRVTKIIVDNPELKQVVCMGAGISQPLSIGDMDEITGGLLNVKIQNYIDI</sequence>
<proteinExistence type="predicted"/>
<gene>
    <name evidence="1" type="ORF">EA58_14130</name>
</gene>
<dbReference type="STRING" id="1654360.EA58_14130"/>
<name>A0A066RKM5_9GAMM</name>
<evidence type="ECO:0000313" key="2">
    <source>
        <dbReference type="Proteomes" id="UP000027192"/>
    </source>
</evidence>
<evidence type="ECO:0000313" key="1">
    <source>
        <dbReference type="EMBL" id="KDM90894.1"/>
    </source>
</evidence>
<dbReference type="Proteomes" id="UP000027192">
    <property type="component" value="Unassembled WGS sequence"/>
</dbReference>
<protein>
    <submittedName>
        <fullName evidence="1">Uncharacterized protein</fullName>
    </submittedName>
</protein>
<accession>A0A066RKM5</accession>
<dbReference type="EMBL" id="JMIB01000027">
    <property type="protein sequence ID" value="KDM90894.1"/>
    <property type="molecule type" value="Genomic_DNA"/>
</dbReference>
<reference evidence="1 2" key="1">
    <citation type="submission" date="2014-04" db="EMBL/GenBank/DDBJ databases">
        <title>Draft genome sequence of Photobacterium halotolerans S2753: a solonamide, ngercheumicin and holomycin producer.</title>
        <authorList>
            <person name="Machado H.R."/>
            <person name="Gram L."/>
        </authorList>
    </citation>
    <scope>NUCLEOTIDE SEQUENCE [LARGE SCALE GENOMIC DNA]</scope>
    <source>
        <strain evidence="1 2">S2753</strain>
    </source>
</reference>
<dbReference type="AlphaFoldDB" id="A0A066RKM5"/>
<comment type="caution">
    <text evidence="1">The sequence shown here is derived from an EMBL/GenBank/DDBJ whole genome shotgun (WGS) entry which is preliminary data.</text>
</comment>